<keyword evidence="7" id="KW-1185">Reference proteome</keyword>
<dbReference type="RefSeq" id="WP_202826386.1">
    <property type="nucleotide sequence ID" value="NZ_JAEUXJ010000005.1"/>
</dbReference>
<dbReference type="PANTHER" id="PTHR33619:SF3">
    <property type="entry name" value="POLYSACCHARIDE EXPORT PROTEIN GFCE-RELATED"/>
    <property type="match status" value="1"/>
</dbReference>
<proteinExistence type="predicted"/>
<dbReference type="Pfam" id="PF10531">
    <property type="entry name" value="SLBB"/>
    <property type="match status" value="1"/>
</dbReference>
<accession>A0ABS1V4R9</accession>
<evidence type="ECO:0000259" key="3">
    <source>
        <dbReference type="Pfam" id="PF02563"/>
    </source>
</evidence>
<dbReference type="Gene3D" id="3.30.1950.10">
    <property type="entry name" value="wza like domain"/>
    <property type="match status" value="1"/>
</dbReference>
<dbReference type="Pfam" id="PF02563">
    <property type="entry name" value="Poly_export"/>
    <property type="match status" value="1"/>
</dbReference>
<dbReference type="InterPro" id="IPR003715">
    <property type="entry name" value="Poly_export_N"/>
</dbReference>
<organism evidence="6 7">
    <name type="scientific">Belnapia mucosa</name>
    <dbReference type="NCBI Taxonomy" id="2804532"/>
    <lineage>
        <taxon>Bacteria</taxon>
        <taxon>Pseudomonadati</taxon>
        <taxon>Pseudomonadota</taxon>
        <taxon>Alphaproteobacteria</taxon>
        <taxon>Acetobacterales</taxon>
        <taxon>Roseomonadaceae</taxon>
        <taxon>Belnapia</taxon>
    </lineage>
</organism>
<feature type="domain" description="Polysaccharide export protein N-terminal" evidence="3">
    <location>
        <begin position="36"/>
        <end position="106"/>
    </location>
</feature>
<comment type="caution">
    <text evidence="6">The sequence shown here is derived from an EMBL/GenBank/DDBJ whole genome shotgun (WGS) entry which is preliminary data.</text>
</comment>
<reference evidence="6 7" key="1">
    <citation type="submission" date="2021-01" db="EMBL/GenBank/DDBJ databases">
        <title>Belnapia mucosa sp. nov. and Belnapia arida sp. nov., isolated from the Tabernas Desert (Almeria, Spain).</title>
        <authorList>
            <person name="Molina-Menor E."/>
            <person name="Vidal-Verdu A."/>
            <person name="Calonge A."/>
            <person name="Satari L."/>
            <person name="Pereto Magraner J."/>
            <person name="Porcar Miralles M."/>
        </authorList>
    </citation>
    <scope>NUCLEOTIDE SEQUENCE [LARGE SCALE GENOMIC DNA]</scope>
    <source>
        <strain evidence="6 7">T6</strain>
    </source>
</reference>
<dbReference type="InterPro" id="IPR058781">
    <property type="entry name" value="HH_AprE-like"/>
</dbReference>
<protein>
    <submittedName>
        <fullName evidence="6">Polysaccharide biosynthesis/export family protein</fullName>
    </submittedName>
</protein>
<dbReference type="EMBL" id="JAEUXJ010000005">
    <property type="protein sequence ID" value="MBL6456669.1"/>
    <property type="molecule type" value="Genomic_DNA"/>
</dbReference>
<dbReference type="PANTHER" id="PTHR33619">
    <property type="entry name" value="POLYSACCHARIDE EXPORT PROTEIN GFCE-RELATED"/>
    <property type="match status" value="1"/>
</dbReference>
<dbReference type="InterPro" id="IPR019554">
    <property type="entry name" value="Soluble_ligand-bd"/>
</dbReference>
<keyword evidence="2" id="KW-0175">Coiled coil</keyword>
<feature type="domain" description="AprE-like long alpha-helical hairpin" evidence="5">
    <location>
        <begin position="159"/>
        <end position="349"/>
    </location>
</feature>
<keyword evidence="1" id="KW-0732">Signal</keyword>
<evidence type="ECO:0000256" key="2">
    <source>
        <dbReference type="SAM" id="Coils"/>
    </source>
</evidence>
<evidence type="ECO:0000256" key="1">
    <source>
        <dbReference type="ARBA" id="ARBA00022729"/>
    </source>
</evidence>
<evidence type="ECO:0000259" key="5">
    <source>
        <dbReference type="Pfam" id="PF25994"/>
    </source>
</evidence>
<dbReference type="Proteomes" id="UP000606490">
    <property type="component" value="Unassembled WGS sequence"/>
</dbReference>
<feature type="coiled-coil region" evidence="2">
    <location>
        <begin position="220"/>
        <end position="250"/>
    </location>
</feature>
<name>A0ABS1V4R9_9PROT</name>
<evidence type="ECO:0000313" key="7">
    <source>
        <dbReference type="Proteomes" id="UP000606490"/>
    </source>
</evidence>
<sequence>MFEHRSAAWPRIGRRLAALLAAAWLALPVAAGASPALRSGDVIEIAVAGVPALTRRATVGPDGRIAYPVLGMVDTAELSPPQLQALLQEMLAARNVVQRPVVSVDVIEYRPISVGGDVARPGEYRFQPGMTVRNAVALAGGYDLSRIEGRATPVQLLEARSDYGAAGIELVRQEARAARLRAQLAGTEQLDPSRLRDLPVDPIVRADILGAEEQQLQADLAAQHRERAYLERLVEALREQHAALVNAEAESAVALSRQSQSINRARELLDRSVGTMARLDDAQRGETQSRAQLFDTRARLAEVGRQIEEATQRLDAFDNRRRAGLLDGLKDAVAEAGKARFRLDSARDRMGAGGGSLLRQSGVAALAVIHRRVRGVPQRIEATADTELLSGDALEIADATPDRLAAGLPRRTP</sequence>
<dbReference type="Pfam" id="PF25994">
    <property type="entry name" value="HH_AprE"/>
    <property type="match status" value="1"/>
</dbReference>
<dbReference type="InterPro" id="IPR049712">
    <property type="entry name" value="Poly_export"/>
</dbReference>
<evidence type="ECO:0000313" key="6">
    <source>
        <dbReference type="EMBL" id="MBL6456669.1"/>
    </source>
</evidence>
<feature type="domain" description="Soluble ligand binding" evidence="4">
    <location>
        <begin position="113"/>
        <end position="142"/>
    </location>
</feature>
<gene>
    <name evidence="6" type="ORF">JMJ55_15140</name>
</gene>
<evidence type="ECO:0000259" key="4">
    <source>
        <dbReference type="Pfam" id="PF10531"/>
    </source>
</evidence>